<dbReference type="RefSeq" id="WP_183267269.1">
    <property type="nucleotide sequence ID" value="NZ_JACHFJ010000013.1"/>
</dbReference>
<dbReference type="InterPro" id="IPR052932">
    <property type="entry name" value="OprB_Porin"/>
</dbReference>
<evidence type="ECO:0000256" key="2">
    <source>
        <dbReference type="RuleBase" id="RU363072"/>
    </source>
</evidence>
<evidence type="ECO:0000313" key="3">
    <source>
        <dbReference type="EMBL" id="MBB5374250.1"/>
    </source>
</evidence>
<dbReference type="Gene3D" id="2.40.160.180">
    <property type="entry name" value="Carbohydrate-selective porin OprB"/>
    <property type="match status" value="1"/>
</dbReference>
<accession>A0A840VSF7</accession>
<gene>
    <name evidence="3" type="ORF">HNP71_002521</name>
</gene>
<dbReference type="Pfam" id="PF04966">
    <property type="entry name" value="OprB"/>
    <property type="match status" value="1"/>
</dbReference>
<evidence type="ECO:0000313" key="4">
    <source>
        <dbReference type="Proteomes" id="UP000553706"/>
    </source>
</evidence>
<keyword evidence="4" id="KW-1185">Reference proteome</keyword>
<evidence type="ECO:0000256" key="1">
    <source>
        <dbReference type="ARBA" id="ARBA00008769"/>
    </source>
</evidence>
<comment type="similarity">
    <text evidence="1 2">Belongs to the OprB family.</text>
</comment>
<reference evidence="3 4" key="1">
    <citation type="submission" date="2020-08" db="EMBL/GenBank/DDBJ databases">
        <title>Genomic Encyclopedia of Type Strains, Phase IV (KMG-IV): sequencing the most valuable type-strain genomes for metagenomic binning, comparative biology and taxonomic classification.</title>
        <authorList>
            <person name="Goeker M."/>
        </authorList>
    </citation>
    <scope>NUCLEOTIDE SEQUENCE [LARGE SCALE GENOMIC DNA]</scope>
    <source>
        <strain evidence="3 4">DSM 27026</strain>
    </source>
</reference>
<sequence length="455" mass="49439">MKTNKVSRKILKNLLCGASLLALATAAHAQTATQTGTLGQKLYDDGVSISLNYTGEAAGNPYGGIRQGSQYAGQLYLGGDFDMGKIAGLDGMTIHIAVTQRHGRNLEEDDIGNNTSVQEIWGTQNLHLANFSIEQKLFGGRLDVNFGRVASNISFFTSPLYCQFQSNSACGNPTFIFKDANFTYFPASAWGGDAKFLFTPNTYVHGGVYEVSPIDKTFVDHGFNFGGKGDTGVVMPVEFGYTPAGGLYAIGAWYDTGAYSDPLNDATGQPALPANQPYAQHHDRSGFFLRFNQQVTPQGLSVFGVFMTKITGAVAEDRYYELGAVQQGIPWGRPRDTLGFVVNDQEFSRAFIQNIADARESVGGTGWGIPHREIMMELNYDARIGKAFTITPNLQYILNPDQSAEPFRKTNIPDAFVLGVKFTVDLAELGGALRHLNNRNTGAGYSGYKPPPSFD</sequence>
<feature type="chain" id="PRO_5033104710" evidence="2">
    <location>
        <begin position="30"/>
        <end position="455"/>
    </location>
</feature>
<comment type="caution">
    <text evidence="3">The sequence shown here is derived from an EMBL/GenBank/DDBJ whole genome shotgun (WGS) entry which is preliminary data.</text>
</comment>
<dbReference type="GO" id="GO:0015288">
    <property type="term" value="F:porin activity"/>
    <property type="evidence" value="ECO:0007669"/>
    <property type="project" value="InterPro"/>
</dbReference>
<name>A0A840VSF7_9PROT</name>
<dbReference type="Proteomes" id="UP000553706">
    <property type="component" value="Unassembled WGS sequence"/>
</dbReference>
<keyword evidence="2" id="KW-0732">Signal</keyword>
<dbReference type="GO" id="GO:0008643">
    <property type="term" value="P:carbohydrate transport"/>
    <property type="evidence" value="ECO:0007669"/>
    <property type="project" value="InterPro"/>
</dbReference>
<dbReference type="AlphaFoldDB" id="A0A840VSF7"/>
<dbReference type="PANTHER" id="PTHR37944:SF1">
    <property type="entry name" value="PORIN B"/>
    <property type="match status" value="1"/>
</dbReference>
<dbReference type="InterPro" id="IPR007049">
    <property type="entry name" value="Carb-sel_porin_OprB"/>
</dbReference>
<dbReference type="GO" id="GO:0016020">
    <property type="term" value="C:membrane"/>
    <property type="evidence" value="ECO:0007669"/>
    <property type="project" value="InterPro"/>
</dbReference>
<feature type="signal peptide" evidence="2">
    <location>
        <begin position="1"/>
        <end position="29"/>
    </location>
</feature>
<dbReference type="EMBL" id="JACHFJ010000013">
    <property type="protein sequence ID" value="MBB5374250.1"/>
    <property type="molecule type" value="Genomic_DNA"/>
</dbReference>
<protein>
    <submittedName>
        <fullName evidence="3">Porin</fullName>
    </submittedName>
</protein>
<dbReference type="InterPro" id="IPR038673">
    <property type="entry name" value="OprB_sf"/>
</dbReference>
<organism evidence="3 4">
    <name type="scientific">Acidocella aromatica</name>
    <dbReference type="NCBI Taxonomy" id="1303579"/>
    <lineage>
        <taxon>Bacteria</taxon>
        <taxon>Pseudomonadati</taxon>
        <taxon>Pseudomonadota</taxon>
        <taxon>Alphaproteobacteria</taxon>
        <taxon>Acetobacterales</taxon>
        <taxon>Acidocellaceae</taxon>
        <taxon>Acidocella</taxon>
    </lineage>
</organism>
<dbReference type="PANTHER" id="PTHR37944">
    <property type="entry name" value="PORIN B"/>
    <property type="match status" value="1"/>
</dbReference>
<proteinExistence type="inferred from homology"/>